<protein>
    <submittedName>
        <fullName evidence="6">Putative Glycoside hydrolase family 43</fullName>
    </submittedName>
</protein>
<dbReference type="GO" id="GO:0004553">
    <property type="term" value="F:hydrolase activity, hydrolyzing O-glycosyl compounds"/>
    <property type="evidence" value="ECO:0007669"/>
    <property type="project" value="InterPro"/>
</dbReference>
<reference evidence="6 7" key="1">
    <citation type="journal article" date="2013" name="Genome Announc.">
        <title>Draft Genome Sequence of Streptomyces viridochromogenes Strain Tu57, Producer of Avilamycin.</title>
        <authorList>
            <person name="Gruning B.A."/>
            <person name="Erxleben A."/>
            <person name="Hahnlein A."/>
            <person name="Gunther S."/>
        </authorList>
    </citation>
    <scope>NUCLEOTIDE SEQUENCE [LARGE SCALE GENOMIC DNA]</scope>
    <source>
        <strain evidence="6 7">Tue57</strain>
    </source>
</reference>
<evidence type="ECO:0000313" key="6">
    <source>
        <dbReference type="EMBL" id="ELS50407.1"/>
    </source>
</evidence>
<evidence type="ECO:0000256" key="1">
    <source>
        <dbReference type="ARBA" id="ARBA00004834"/>
    </source>
</evidence>
<dbReference type="EMBL" id="AMLP01000282">
    <property type="protein sequence ID" value="ELS50407.1"/>
    <property type="molecule type" value="Genomic_DNA"/>
</dbReference>
<name>L8P510_STRVR</name>
<dbReference type="PATRIC" id="fig|1160705.3.peg.8545"/>
<comment type="caution">
    <text evidence="6">The sequence shown here is derived from an EMBL/GenBank/DDBJ whole genome shotgun (WGS) entry which is preliminary data.</text>
</comment>
<dbReference type="InterPro" id="IPR006710">
    <property type="entry name" value="Glyco_hydro_43"/>
</dbReference>
<dbReference type="SUPFAM" id="SSF75005">
    <property type="entry name" value="Arabinanase/levansucrase/invertase"/>
    <property type="match status" value="1"/>
</dbReference>
<sequence>MFISVNVSSGEPESAFAGIAATYPSPVPETRPMRLPDMPLHDPFVVADGTTRTYCLYTSNVPAVSSVDGVGTMVYRSQDLRDWTRPVVVFLTEEQEGIWATEGGWAPEVHTWGGRYYLFTTLHNQDRELPVPPPGRWGTPLPLMNHMRGTVIAVSDSLLGPFTVLDAARPTPPPHLMTLDGTLYVDPSGQPWMVYAHEWLQTIDGTMEAVRPAPDLTRTVGDPLFLFKASDASWISERIPGGVPHQLPPYVTDGPQLYRAPEGSLIMLWSTYEKDVAGPDGTVGGGYVQTYAVSESGTLAGPWRQHRPLVRDDSGHGMLFHTFDGRLMMIVHRPFEDARGKLYEMEFQGHELRVLRQRTDLDGGG</sequence>
<dbReference type="Proteomes" id="UP000011205">
    <property type="component" value="Unassembled WGS sequence"/>
</dbReference>
<comment type="similarity">
    <text evidence="2 5">Belongs to the glycosyl hydrolase 43 family.</text>
</comment>
<dbReference type="InterPro" id="IPR050727">
    <property type="entry name" value="GH43_arabinanases"/>
</dbReference>
<dbReference type="PANTHER" id="PTHR43301">
    <property type="entry name" value="ARABINAN ENDO-1,5-ALPHA-L-ARABINOSIDASE"/>
    <property type="match status" value="1"/>
</dbReference>
<organism evidence="6 7">
    <name type="scientific">Streptomyces viridochromogenes Tue57</name>
    <dbReference type="NCBI Taxonomy" id="1160705"/>
    <lineage>
        <taxon>Bacteria</taxon>
        <taxon>Bacillati</taxon>
        <taxon>Actinomycetota</taxon>
        <taxon>Actinomycetes</taxon>
        <taxon>Kitasatosporales</taxon>
        <taxon>Streptomycetaceae</taxon>
        <taxon>Streptomyces</taxon>
    </lineage>
</organism>
<dbReference type="Pfam" id="PF04616">
    <property type="entry name" value="Glyco_hydro_43"/>
    <property type="match status" value="1"/>
</dbReference>
<evidence type="ECO:0000313" key="7">
    <source>
        <dbReference type="Proteomes" id="UP000011205"/>
    </source>
</evidence>
<proteinExistence type="inferred from homology"/>
<gene>
    <name evidence="6" type="ORF">STVIR_8645</name>
</gene>
<keyword evidence="4 5" id="KW-0326">Glycosidase</keyword>
<dbReference type="InterPro" id="IPR023296">
    <property type="entry name" value="Glyco_hydro_beta-prop_sf"/>
</dbReference>
<evidence type="ECO:0000256" key="5">
    <source>
        <dbReference type="RuleBase" id="RU361187"/>
    </source>
</evidence>
<evidence type="ECO:0000256" key="4">
    <source>
        <dbReference type="ARBA" id="ARBA00023295"/>
    </source>
</evidence>
<dbReference type="PANTHER" id="PTHR43301:SF3">
    <property type="entry name" value="ARABINAN ENDO-1,5-ALPHA-L-ARABINOSIDASE A-RELATED"/>
    <property type="match status" value="1"/>
</dbReference>
<dbReference type="CDD" id="cd08981">
    <property type="entry name" value="GH43_Bt1873-like"/>
    <property type="match status" value="1"/>
</dbReference>
<evidence type="ECO:0000256" key="3">
    <source>
        <dbReference type="ARBA" id="ARBA00022801"/>
    </source>
</evidence>
<dbReference type="GO" id="GO:0005975">
    <property type="term" value="P:carbohydrate metabolic process"/>
    <property type="evidence" value="ECO:0007669"/>
    <property type="project" value="InterPro"/>
</dbReference>
<keyword evidence="3 5" id="KW-0378">Hydrolase</keyword>
<comment type="pathway">
    <text evidence="1">Glycan metabolism; L-arabinan degradation.</text>
</comment>
<dbReference type="AlphaFoldDB" id="L8P510"/>
<evidence type="ECO:0000256" key="2">
    <source>
        <dbReference type="ARBA" id="ARBA00009865"/>
    </source>
</evidence>
<accession>L8P510</accession>
<dbReference type="Gene3D" id="2.115.10.20">
    <property type="entry name" value="Glycosyl hydrolase domain, family 43"/>
    <property type="match status" value="1"/>
</dbReference>